<evidence type="ECO:0000313" key="2">
    <source>
        <dbReference type="Proteomes" id="UP001500238"/>
    </source>
</evidence>
<accession>A0ABP3SU08</accession>
<organism evidence="1 2">
    <name type="scientific">Sphingomonas insulae</name>
    <dbReference type="NCBI Taxonomy" id="424800"/>
    <lineage>
        <taxon>Bacteria</taxon>
        <taxon>Pseudomonadati</taxon>
        <taxon>Pseudomonadota</taxon>
        <taxon>Alphaproteobacteria</taxon>
        <taxon>Sphingomonadales</taxon>
        <taxon>Sphingomonadaceae</taxon>
        <taxon>Sphingomonas</taxon>
    </lineage>
</organism>
<evidence type="ECO:0000313" key="1">
    <source>
        <dbReference type="EMBL" id="GAA0659263.1"/>
    </source>
</evidence>
<sequence>MTGGRPLRFLAILLSGWATARGIDIYNGAAVALPHWIAPVARVIASLGSTAADAAPLPVGITNSPRRAARTIAMPAGPGLPHARLAAARADRAVPAPSVMDGQSIPPRSSPSPLLSPAVLPPSIVRSGPRLAGSAWLIARGGSTASVSGSQLGASQAGARITYALGSGRRVALAARVSAPLAGRGKEAAIGFDWQPIRAPIHIVAEQRFALDGGRGGAMLGVVGGFGPAMVARGLQLEGYGQAGVIVRGGGEGFADGALRASHPLSAIGALRVDIGAGIWGGAQRSAARVDVGPSIGVVVPAGHGAIRLTADWRQRIAGTSRPGSGPALSIGTNF</sequence>
<evidence type="ECO:0008006" key="3">
    <source>
        <dbReference type="Google" id="ProtNLM"/>
    </source>
</evidence>
<proteinExistence type="predicted"/>
<comment type="caution">
    <text evidence="1">The sequence shown here is derived from an EMBL/GenBank/DDBJ whole genome shotgun (WGS) entry which is preliminary data.</text>
</comment>
<dbReference type="RefSeq" id="WP_163957232.1">
    <property type="nucleotide sequence ID" value="NZ_BAAAES010000001.1"/>
</dbReference>
<dbReference type="EMBL" id="BAAAES010000001">
    <property type="protein sequence ID" value="GAA0659263.1"/>
    <property type="molecule type" value="Genomic_DNA"/>
</dbReference>
<dbReference type="Proteomes" id="UP001500238">
    <property type="component" value="Unassembled WGS sequence"/>
</dbReference>
<gene>
    <name evidence="1" type="ORF">GCM10009102_04630</name>
</gene>
<keyword evidence="2" id="KW-1185">Reference proteome</keyword>
<protein>
    <recommendedName>
        <fullName evidence="3">Haemolysin activator HlyB C-terminal domain-containing protein</fullName>
    </recommendedName>
</protein>
<reference evidence="2" key="1">
    <citation type="journal article" date="2019" name="Int. J. Syst. Evol. Microbiol.">
        <title>The Global Catalogue of Microorganisms (GCM) 10K type strain sequencing project: providing services to taxonomists for standard genome sequencing and annotation.</title>
        <authorList>
            <consortium name="The Broad Institute Genomics Platform"/>
            <consortium name="The Broad Institute Genome Sequencing Center for Infectious Disease"/>
            <person name="Wu L."/>
            <person name="Ma J."/>
        </authorList>
    </citation>
    <scope>NUCLEOTIDE SEQUENCE [LARGE SCALE GENOMIC DNA]</scope>
    <source>
        <strain evidence="2">JCM 14603</strain>
    </source>
</reference>
<name>A0ABP3SU08_9SPHN</name>